<evidence type="ECO:0000313" key="3">
    <source>
        <dbReference type="EMBL" id="PHQ24294.1"/>
    </source>
</evidence>
<keyword evidence="4" id="KW-1185">Reference proteome</keyword>
<keyword evidence="3" id="KW-0378">Hydrolase</keyword>
<dbReference type="Pfam" id="PF01425">
    <property type="entry name" value="Amidase"/>
    <property type="match status" value="1"/>
</dbReference>
<dbReference type="AlphaFoldDB" id="A0A2G1VC42"/>
<comment type="caution">
    <text evidence="3">The sequence shown here is derived from an EMBL/GenBank/DDBJ whole genome shotgun (WGS) entry which is preliminary data.</text>
</comment>
<dbReference type="EMBL" id="NTFI01000005">
    <property type="protein sequence ID" value="PHQ24294.1"/>
    <property type="molecule type" value="Genomic_DNA"/>
</dbReference>
<comment type="similarity">
    <text evidence="1">Belongs to the amidase family.</text>
</comment>
<dbReference type="NCBIfam" id="NF005899">
    <property type="entry name" value="PRK07869.1"/>
    <property type="match status" value="1"/>
</dbReference>
<reference evidence="3 4" key="1">
    <citation type="submission" date="2017-09" db="EMBL/GenBank/DDBJ databases">
        <title>The draft genome sequences of Marinobacter guineae M3B.</title>
        <authorList>
            <person name="Cao J."/>
        </authorList>
    </citation>
    <scope>NUCLEOTIDE SEQUENCE [LARGE SCALE GENOMIC DNA]</scope>
    <source>
        <strain evidence="3 4">M3B</strain>
    </source>
</reference>
<proteinExistence type="inferred from homology"/>
<dbReference type="OrthoDB" id="9811471at2"/>
<evidence type="ECO:0000256" key="1">
    <source>
        <dbReference type="ARBA" id="ARBA00009199"/>
    </source>
</evidence>
<accession>A0A2G1VC42</accession>
<name>A0A2G1VC42_9GAMM</name>
<evidence type="ECO:0000313" key="4">
    <source>
        <dbReference type="Proteomes" id="UP000229044"/>
    </source>
</evidence>
<dbReference type="InterPro" id="IPR023631">
    <property type="entry name" value="Amidase_dom"/>
</dbReference>
<dbReference type="InterPro" id="IPR036928">
    <property type="entry name" value="AS_sf"/>
</dbReference>
<dbReference type="RefSeq" id="WP_099619071.1">
    <property type="nucleotide sequence ID" value="NZ_KZ319341.1"/>
</dbReference>
<gene>
    <name evidence="3" type="ORF">CLH62_15360</name>
</gene>
<dbReference type="GO" id="GO:0004040">
    <property type="term" value="F:amidase activity"/>
    <property type="evidence" value="ECO:0007669"/>
    <property type="project" value="UniProtKB-EC"/>
</dbReference>
<protein>
    <submittedName>
        <fullName evidence="3">Amidase</fullName>
        <ecNumber evidence="3">3.5.1.4</ecNumber>
    </submittedName>
</protein>
<dbReference type="Gene3D" id="3.90.1300.10">
    <property type="entry name" value="Amidase signature (AS) domain"/>
    <property type="match status" value="1"/>
</dbReference>
<dbReference type="Proteomes" id="UP000229044">
    <property type="component" value="Unassembled WGS sequence"/>
</dbReference>
<dbReference type="PANTHER" id="PTHR11895">
    <property type="entry name" value="TRANSAMIDASE"/>
    <property type="match status" value="1"/>
</dbReference>
<dbReference type="EC" id="3.5.1.4" evidence="3"/>
<feature type="domain" description="Amidase" evidence="2">
    <location>
        <begin position="39"/>
        <end position="463"/>
    </location>
</feature>
<dbReference type="InterPro" id="IPR000120">
    <property type="entry name" value="Amidase"/>
</dbReference>
<sequence>MPASETIRSCHVFSNDAMGEEDATALANRIRSRDISITELTRAAIARARAAEPLINGVVSENYEAAIKAASRLDASEESITLPLFRGVPTFFKDNTDVAGLATRHGSLAVPENRAGKTSQFARQMLAQGFLCLGKSTLPEFGFNASTEPAHDVPTRNPWNLAYSSGASSGGSAALVAAGVVPIAHANDGGGSTRIPAACCGLVGLKPTRGRLVDNEAAASLPVNIITDGVVSRSVRDTANFLDQAEAFYRNPKLPAVGRIEGPSGRPLKIGLVLDSINGHKTDDITRQTVEETARKLEKLGHQIEPVPVPVHSLFPDDFALYWALLAFGVRAKGKKLIHPAFDKQKTDALTNGLDKMARRQFWRLPTALWRLKRSWHDYAHAMAGFDAVLTPVLGHTTPPLGHLSPEVPFDILFDRLRKYVSFTPLANATGAPAISIPMARTPDRLPVSVQFMGRHGGERTLLDIAFTLEAENPWPLLSDLICQDQDSGSALRADSLTGIG</sequence>
<dbReference type="PANTHER" id="PTHR11895:SF7">
    <property type="entry name" value="GLUTAMYL-TRNA(GLN) AMIDOTRANSFERASE SUBUNIT A, MITOCHONDRIAL"/>
    <property type="match status" value="1"/>
</dbReference>
<evidence type="ECO:0000259" key="2">
    <source>
        <dbReference type="Pfam" id="PF01425"/>
    </source>
</evidence>
<dbReference type="SUPFAM" id="SSF75304">
    <property type="entry name" value="Amidase signature (AS) enzymes"/>
    <property type="match status" value="1"/>
</dbReference>
<organism evidence="3 4">
    <name type="scientific">Marinobacter guineae</name>
    <dbReference type="NCBI Taxonomy" id="432303"/>
    <lineage>
        <taxon>Bacteria</taxon>
        <taxon>Pseudomonadati</taxon>
        <taxon>Pseudomonadota</taxon>
        <taxon>Gammaproteobacteria</taxon>
        <taxon>Pseudomonadales</taxon>
        <taxon>Marinobacteraceae</taxon>
        <taxon>Marinobacter</taxon>
    </lineage>
</organism>